<dbReference type="AlphaFoldDB" id="A0A4R2SE67"/>
<organism evidence="2 3">
    <name type="scientific">Baia soyae</name>
    <dbReference type="NCBI Taxonomy" id="1544746"/>
    <lineage>
        <taxon>Bacteria</taxon>
        <taxon>Bacillati</taxon>
        <taxon>Bacillota</taxon>
        <taxon>Bacilli</taxon>
        <taxon>Bacillales</taxon>
        <taxon>Thermoactinomycetaceae</taxon>
        <taxon>Baia</taxon>
    </lineage>
</organism>
<keyword evidence="3" id="KW-1185">Reference proteome</keyword>
<dbReference type="EMBL" id="SLXV01000009">
    <property type="protein sequence ID" value="TCP69369.1"/>
    <property type="molecule type" value="Genomic_DNA"/>
</dbReference>
<dbReference type="Proteomes" id="UP000294746">
    <property type="component" value="Unassembled WGS sequence"/>
</dbReference>
<evidence type="ECO:0000313" key="3">
    <source>
        <dbReference type="Proteomes" id="UP000294746"/>
    </source>
</evidence>
<keyword evidence="1" id="KW-1133">Transmembrane helix</keyword>
<accession>A0A4R2SE67</accession>
<dbReference type="OrthoDB" id="2987775at2"/>
<dbReference type="RefSeq" id="WP_131848321.1">
    <property type="nucleotide sequence ID" value="NZ_SLXV01000009.1"/>
</dbReference>
<keyword evidence="1" id="KW-0812">Transmembrane</keyword>
<comment type="caution">
    <text evidence="2">The sequence shown here is derived from an EMBL/GenBank/DDBJ whole genome shotgun (WGS) entry which is preliminary data.</text>
</comment>
<feature type="transmembrane region" description="Helical" evidence="1">
    <location>
        <begin position="20"/>
        <end position="41"/>
    </location>
</feature>
<protein>
    <submittedName>
        <fullName evidence="2">Uncharacterized protein</fullName>
    </submittedName>
</protein>
<name>A0A4R2SE67_9BACL</name>
<gene>
    <name evidence="2" type="ORF">EDD57_10927</name>
</gene>
<evidence type="ECO:0000313" key="2">
    <source>
        <dbReference type="EMBL" id="TCP69369.1"/>
    </source>
</evidence>
<proteinExistence type="predicted"/>
<keyword evidence="1" id="KW-0472">Membrane</keyword>
<sequence>MNELGMKSERQKGASKRAPFVLVLTALILLISVAAMVRGWWLNQQTSAPAPSKEQSKAASKLLIDSPFELGVVIDLSQDHNVQKEAGKVAGQVFSILHQPMKSNEERLKKLSEWVTTPVYQSMHGNLDLPLEPVSWKKIKVVSIRPLGPDHWSFLVAGVLRDEKVEGIVQIQVRKVEGIWKVVSIDESP</sequence>
<reference evidence="2 3" key="1">
    <citation type="submission" date="2019-03" db="EMBL/GenBank/DDBJ databases">
        <title>Genomic Encyclopedia of Type Strains, Phase IV (KMG-IV): sequencing the most valuable type-strain genomes for metagenomic binning, comparative biology and taxonomic classification.</title>
        <authorList>
            <person name="Goeker M."/>
        </authorList>
    </citation>
    <scope>NUCLEOTIDE SEQUENCE [LARGE SCALE GENOMIC DNA]</scope>
    <source>
        <strain evidence="2 3">DSM 46831</strain>
    </source>
</reference>
<evidence type="ECO:0000256" key="1">
    <source>
        <dbReference type="SAM" id="Phobius"/>
    </source>
</evidence>